<dbReference type="PANTHER" id="PTHR33258">
    <property type="entry name" value="TRANSPOSASE INSL FOR INSERTION SEQUENCE ELEMENT IS186A-RELATED"/>
    <property type="match status" value="1"/>
</dbReference>
<evidence type="ECO:0000313" key="3">
    <source>
        <dbReference type="EMBL" id="MDQ0175368.1"/>
    </source>
</evidence>
<sequence length="108" mass="12802">MVVLGTSQNRAENVFRILEVKDTKGTILFLITNRFDLPAEKISQIYRSRWAIELFFKWLKQHVRIKKFYGMSETAIQNQIFLALIVYCLHVLIRLKMKSNKSILQISR</sequence>
<evidence type="ECO:0000259" key="2">
    <source>
        <dbReference type="Pfam" id="PF01609"/>
    </source>
</evidence>
<feature type="transmembrane region" description="Helical" evidence="1">
    <location>
        <begin position="76"/>
        <end position="95"/>
    </location>
</feature>
<accession>A0ABT9WQD3</accession>
<organism evidence="3 4">
    <name type="scientific">Bacillus chungangensis</name>
    <dbReference type="NCBI Taxonomy" id="587633"/>
    <lineage>
        <taxon>Bacteria</taxon>
        <taxon>Bacillati</taxon>
        <taxon>Bacillota</taxon>
        <taxon>Bacilli</taxon>
        <taxon>Bacillales</taxon>
        <taxon>Bacillaceae</taxon>
        <taxon>Bacillus</taxon>
    </lineage>
</organism>
<gene>
    <name evidence="3" type="ORF">J2S08_001202</name>
</gene>
<evidence type="ECO:0000313" key="4">
    <source>
        <dbReference type="Proteomes" id="UP001223586"/>
    </source>
</evidence>
<dbReference type="SUPFAM" id="SSF53098">
    <property type="entry name" value="Ribonuclease H-like"/>
    <property type="match status" value="1"/>
</dbReference>
<dbReference type="PANTHER" id="PTHR33258:SF1">
    <property type="entry name" value="TRANSPOSASE INSL FOR INSERTION SEQUENCE ELEMENT IS186A-RELATED"/>
    <property type="match status" value="1"/>
</dbReference>
<keyword evidence="4" id="KW-1185">Reference proteome</keyword>
<dbReference type="InterPro" id="IPR012337">
    <property type="entry name" value="RNaseH-like_sf"/>
</dbReference>
<dbReference type="InterPro" id="IPR002559">
    <property type="entry name" value="Transposase_11"/>
</dbReference>
<proteinExistence type="predicted"/>
<comment type="caution">
    <text evidence="3">The sequence shown here is derived from an EMBL/GenBank/DDBJ whole genome shotgun (WGS) entry which is preliminary data.</text>
</comment>
<dbReference type="Proteomes" id="UP001223586">
    <property type="component" value="Unassembled WGS sequence"/>
</dbReference>
<dbReference type="Gene3D" id="3.90.350.10">
    <property type="entry name" value="Transposase Inhibitor Protein From Tn5, Chain A, domain 1"/>
    <property type="match status" value="1"/>
</dbReference>
<keyword evidence="1" id="KW-0812">Transmembrane</keyword>
<reference evidence="3 4" key="1">
    <citation type="submission" date="2023-07" db="EMBL/GenBank/DDBJ databases">
        <title>Genomic Encyclopedia of Type Strains, Phase IV (KMG-IV): sequencing the most valuable type-strain genomes for metagenomic binning, comparative biology and taxonomic classification.</title>
        <authorList>
            <person name="Goeker M."/>
        </authorList>
    </citation>
    <scope>NUCLEOTIDE SEQUENCE [LARGE SCALE GENOMIC DNA]</scope>
    <source>
        <strain evidence="3 4">DSM 23837</strain>
    </source>
</reference>
<dbReference type="Pfam" id="PF01609">
    <property type="entry name" value="DDE_Tnp_1"/>
    <property type="match status" value="1"/>
</dbReference>
<name>A0ABT9WQD3_9BACI</name>
<keyword evidence="1" id="KW-1133">Transmembrane helix</keyword>
<dbReference type="EMBL" id="JAUSTT010000005">
    <property type="protein sequence ID" value="MDQ0175368.1"/>
    <property type="molecule type" value="Genomic_DNA"/>
</dbReference>
<feature type="domain" description="Transposase IS4-like" evidence="2">
    <location>
        <begin position="16"/>
        <end position="89"/>
    </location>
</feature>
<keyword evidence="1" id="KW-0472">Membrane</keyword>
<protein>
    <submittedName>
        <fullName evidence="3">IS4 transposase</fullName>
    </submittedName>
</protein>
<evidence type="ECO:0000256" key="1">
    <source>
        <dbReference type="SAM" id="Phobius"/>
    </source>
</evidence>